<dbReference type="Proteomes" id="UP000324917">
    <property type="component" value="Unassembled WGS sequence"/>
</dbReference>
<dbReference type="InterPro" id="IPR013424">
    <property type="entry name" value="Ice-binding_C"/>
</dbReference>
<proteinExistence type="predicted"/>
<gene>
    <name evidence="1" type="ORF">MiTe_02435</name>
</gene>
<evidence type="ECO:0008006" key="3">
    <source>
        <dbReference type="Google" id="ProtNLM"/>
    </source>
</evidence>
<evidence type="ECO:0000313" key="1">
    <source>
        <dbReference type="EMBL" id="GCA75599.1"/>
    </source>
</evidence>
<accession>A0A5A5RL76</accession>
<organism evidence="1 2">
    <name type="scientific">Microcystis aeruginosa NIES-2520</name>
    <dbReference type="NCBI Taxonomy" id="2303982"/>
    <lineage>
        <taxon>Bacteria</taxon>
        <taxon>Bacillati</taxon>
        <taxon>Cyanobacteriota</taxon>
        <taxon>Cyanophyceae</taxon>
        <taxon>Oscillatoriophycideae</taxon>
        <taxon>Chroococcales</taxon>
        <taxon>Microcystaceae</taxon>
        <taxon>Microcystis</taxon>
    </lineage>
</organism>
<protein>
    <recommendedName>
        <fullName evidence="3">PEP-CTERM protein-sorting domain-containing protein</fullName>
    </recommendedName>
</protein>
<comment type="caution">
    <text evidence="1">The sequence shown here is derived from an EMBL/GenBank/DDBJ whole genome shotgun (WGS) entry which is preliminary data.</text>
</comment>
<sequence>MKTQKLTITSLSVLVTVIGATLIPEMAQAISYWDAVSDNAAIAIDTALGNLTAREGKELIGRNWAEWRRQREQQGKIAVGQVGKDGFFPVAEYTLADLGTIETLTYFFIDPVTGQKTQTQPDFEFSAVRYDALLQPFTLDKNQLNEASIRANLVTIGTSSDAASNFEIPFTLQGFEPIILGFPLDANGNEISGEGTAGFASNVLVSTPEPTSTLGFLALGTLGAASTLKRKLKPSKSSEKETTKIS</sequence>
<evidence type="ECO:0000313" key="2">
    <source>
        <dbReference type="Proteomes" id="UP000324917"/>
    </source>
</evidence>
<dbReference type="NCBIfam" id="TIGR02595">
    <property type="entry name" value="PEP_CTERM"/>
    <property type="match status" value="1"/>
</dbReference>
<dbReference type="AlphaFoldDB" id="A0A5A5RL76"/>
<dbReference type="EMBL" id="BHVP01000041">
    <property type="protein sequence ID" value="GCA75599.1"/>
    <property type="molecule type" value="Genomic_DNA"/>
</dbReference>
<name>A0A5A5RL76_MICAE</name>
<reference evidence="1 2" key="1">
    <citation type="submission" date="2018-09" db="EMBL/GenBank/DDBJ databases">
        <title>Evolutionary history of phycoerythrin pigmentation in the water bloom-forming cyanobacterium Microcystis aeruginosa.</title>
        <authorList>
            <person name="Tanabe Y."/>
            <person name="Tanabe Y."/>
            <person name="Yamaguchi H."/>
        </authorList>
    </citation>
    <scope>NUCLEOTIDE SEQUENCE [LARGE SCALE GENOMIC DNA]</scope>
    <source>
        <strain evidence="1 2">NIES-2520</strain>
    </source>
</reference>
<dbReference type="RefSeq" id="WP_253881242.1">
    <property type="nucleotide sequence ID" value="NZ_BHVP01000041.1"/>
</dbReference>